<sequence length="90" mass="10194">MPPAQQNLAEIVGYIATDNSVAVAYEVHGEITGQVDHLRDNPYLGRLGRIRGTRELVINRTPYIAAYRIVGDVVQVIRVQHGAQRWPRRF</sequence>
<evidence type="ECO:0000313" key="4">
    <source>
        <dbReference type="Proteomes" id="UP000700706"/>
    </source>
</evidence>
<comment type="caution">
    <text evidence="3">The sequence shown here is derived from an EMBL/GenBank/DDBJ whole genome shotgun (WGS) entry which is preliminary data.</text>
</comment>
<dbReference type="Pfam" id="PF05016">
    <property type="entry name" value="ParE_toxin"/>
    <property type="match status" value="1"/>
</dbReference>
<dbReference type="NCBIfam" id="TIGR02385">
    <property type="entry name" value="RelE_StbE"/>
    <property type="match status" value="1"/>
</dbReference>
<dbReference type="PANTHER" id="PTHR33755">
    <property type="entry name" value="TOXIN PARE1-RELATED"/>
    <property type="match status" value="1"/>
</dbReference>
<evidence type="ECO:0000256" key="2">
    <source>
        <dbReference type="ARBA" id="ARBA00022649"/>
    </source>
</evidence>
<evidence type="ECO:0000256" key="1">
    <source>
        <dbReference type="ARBA" id="ARBA00006226"/>
    </source>
</evidence>
<dbReference type="InterPro" id="IPR007712">
    <property type="entry name" value="RelE/ParE_toxin"/>
</dbReference>
<dbReference type="EMBL" id="JAEKLZ010000079">
    <property type="protein sequence ID" value="MBW8724146.1"/>
    <property type="molecule type" value="Genomic_DNA"/>
</dbReference>
<dbReference type="Gene3D" id="3.30.2310.20">
    <property type="entry name" value="RelE-like"/>
    <property type="match status" value="1"/>
</dbReference>
<dbReference type="Proteomes" id="UP000700706">
    <property type="component" value="Unassembled WGS sequence"/>
</dbReference>
<keyword evidence="2" id="KW-1277">Toxin-antitoxin system</keyword>
<dbReference type="InterPro" id="IPR051803">
    <property type="entry name" value="TA_system_RelE-like_toxin"/>
</dbReference>
<organism evidence="3 4">
    <name type="scientific">Inquilinus limosus</name>
    <dbReference type="NCBI Taxonomy" id="171674"/>
    <lineage>
        <taxon>Bacteria</taxon>
        <taxon>Pseudomonadati</taxon>
        <taxon>Pseudomonadota</taxon>
        <taxon>Alphaproteobacteria</taxon>
        <taxon>Rhodospirillales</taxon>
        <taxon>Rhodospirillaceae</taxon>
        <taxon>Inquilinus</taxon>
    </lineage>
</organism>
<proteinExistence type="inferred from homology"/>
<dbReference type="PANTHER" id="PTHR33755:SF6">
    <property type="entry name" value="PLASMID STABILIZATION SYSTEM PROTEIN"/>
    <property type="match status" value="1"/>
</dbReference>
<dbReference type="InterPro" id="IPR035093">
    <property type="entry name" value="RelE/ParE_toxin_dom_sf"/>
</dbReference>
<comment type="similarity">
    <text evidence="1">Belongs to the RelE toxin family.</text>
</comment>
<evidence type="ECO:0000313" key="3">
    <source>
        <dbReference type="EMBL" id="MBW8724146.1"/>
    </source>
</evidence>
<reference evidence="3" key="1">
    <citation type="submission" date="2020-06" db="EMBL/GenBank/DDBJ databases">
        <title>Stable isotope informed genome-resolved metagenomics uncovers potential trophic interactions in rhizosphere soil.</title>
        <authorList>
            <person name="Starr E.P."/>
            <person name="Shi S."/>
            <person name="Blazewicz S.J."/>
            <person name="Koch B.J."/>
            <person name="Probst A.J."/>
            <person name="Hungate B.A."/>
            <person name="Pett-Ridge J."/>
            <person name="Firestone M.K."/>
            <person name="Banfield J.F."/>
        </authorList>
    </citation>
    <scope>NUCLEOTIDE SEQUENCE</scope>
    <source>
        <strain evidence="3">YM_69_17</strain>
    </source>
</reference>
<gene>
    <name evidence="3" type="ORF">JF625_03165</name>
</gene>
<name>A0A952KFS7_9PROT</name>
<accession>A0A952KFS7</accession>
<dbReference type="AlphaFoldDB" id="A0A952KFS7"/>
<protein>
    <submittedName>
        <fullName evidence="3">Type II toxin-antitoxin system RelE/ParE family toxin</fullName>
    </submittedName>
</protein>